<proteinExistence type="predicted"/>
<dbReference type="InterPro" id="IPR002563">
    <property type="entry name" value="Flavin_Rdtase-like_dom"/>
</dbReference>
<accession>A0ABN5H1F3</accession>
<dbReference type="Proteomes" id="UP000325292">
    <property type="component" value="Chromosome"/>
</dbReference>
<dbReference type="SMART" id="SM00903">
    <property type="entry name" value="Flavin_Reduct"/>
    <property type="match status" value="1"/>
</dbReference>
<reference evidence="2 3" key="1">
    <citation type="journal article" date="2019" name="Sci. Rep.">
        <title>Sulfobacillus thermotolerans: new insights into resistance and metabolic capacities of acidophilic chemolithotrophs.</title>
        <authorList>
            <person name="Panyushkina A.E."/>
            <person name="Babenko V.V."/>
            <person name="Nikitina A.S."/>
            <person name="Selezneva O.V."/>
            <person name="Tsaplina I.A."/>
            <person name="Letarova M.A."/>
            <person name="Kostryukova E.S."/>
            <person name="Letarov A.V."/>
        </authorList>
    </citation>
    <scope>NUCLEOTIDE SEQUENCE [LARGE SCALE GENOMIC DNA]</scope>
    <source>
        <strain evidence="2 3">Kr1</strain>
    </source>
</reference>
<dbReference type="SUPFAM" id="SSF50475">
    <property type="entry name" value="FMN-binding split barrel"/>
    <property type="match status" value="1"/>
</dbReference>
<gene>
    <name evidence="2" type="ORF">BXT84_09670</name>
</gene>
<dbReference type="Pfam" id="PF01613">
    <property type="entry name" value="Flavin_Reduct"/>
    <property type="match status" value="1"/>
</dbReference>
<evidence type="ECO:0000259" key="1">
    <source>
        <dbReference type="SMART" id="SM00903"/>
    </source>
</evidence>
<keyword evidence="3" id="KW-1185">Reference proteome</keyword>
<name>A0ABN5H1F3_9FIRM</name>
<sequence length="183" mass="20474">MDTGAKFDWTEPVYDARRRGTFIISTSDGERSHMHTGCWVSPISHKPPRMGVAMAKEIEGARIVQKGRRFGLSLVAADQYDLYVRFLQGAHTPDLLGEGAIVYGEKTGVPLWANAVANFECWLDDLIDLGDFYWMIGQTVTATPLREVPDLLVNDIGPVTKVKMPFRGYDDSRVLPDRSNDAR</sequence>
<dbReference type="EMBL" id="CP019454">
    <property type="protein sequence ID" value="AUW94187.1"/>
    <property type="molecule type" value="Genomic_DNA"/>
</dbReference>
<dbReference type="Gene3D" id="2.30.110.10">
    <property type="entry name" value="Electron Transport, Fmn-binding Protein, Chain A"/>
    <property type="match status" value="1"/>
</dbReference>
<evidence type="ECO:0000313" key="3">
    <source>
        <dbReference type="Proteomes" id="UP000325292"/>
    </source>
</evidence>
<feature type="domain" description="Flavin reductase like" evidence="1">
    <location>
        <begin position="16"/>
        <end position="159"/>
    </location>
</feature>
<evidence type="ECO:0000313" key="2">
    <source>
        <dbReference type="EMBL" id="AUW94187.1"/>
    </source>
</evidence>
<dbReference type="InterPro" id="IPR012349">
    <property type="entry name" value="Split_barrel_FMN-bd"/>
</dbReference>
<protein>
    <recommendedName>
        <fullName evidence="1">Flavin reductase like domain-containing protein</fullName>
    </recommendedName>
</protein>
<organism evidence="2 3">
    <name type="scientific">Sulfobacillus thermotolerans</name>
    <dbReference type="NCBI Taxonomy" id="338644"/>
    <lineage>
        <taxon>Bacteria</taxon>
        <taxon>Bacillati</taxon>
        <taxon>Bacillota</taxon>
        <taxon>Clostridia</taxon>
        <taxon>Eubacteriales</taxon>
        <taxon>Clostridiales Family XVII. Incertae Sedis</taxon>
        <taxon>Sulfobacillus</taxon>
    </lineage>
</organism>